<name>A0A285VQM2_9MICO</name>
<protein>
    <submittedName>
        <fullName evidence="2">DUF4097 and DUF4098 domain-containing protein YvlB</fullName>
    </submittedName>
</protein>
<organism evidence="2 3">
    <name type="scientific">Ornithinimicrobium cerasi</name>
    <dbReference type="NCBI Taxonomy" id="2248773"/>
    <lineage>
        <taxon>Bacteria</taxon>
        <taxon>Bacillati</taxon>
        <taxon>Actinomycetota</taxon>
        <taxon>Actinomycetes</taxon>
        <taxon>Micrococcales</taxon>
        <taxon>Ornithinimicrobiaceae</taxon>
        <taxon>Ornithinimicrobium</taxon>
    </lineage>
</organism>
<accession>A0A285VQM2</accession>
<dbReference type="EMBL" id="OBQK01000006">
    <property type="protein sequence ID" value="SOC55878.1"/>
    <property type="molecule type" value="Genomic_DNA"/>
</dbReference>
<gene>
    <name evidence="2" type="ORF">SAMN05421879_10691</name>
</gene>
<evidence type="ECO:0000313" key="3">
    <source>
        <dbReference type="Proteomes" id="UP000219688"/>
    </source>
</evidence>
<evidence type="ECO:0000313" key="2">
    <source>
        <dbReference type="EMBL" id="SOC55878.1"/>
    </source>
</evidence>
<dbReference type="RefSeq" id="WP_097188248.1">
    <property type="nucleotide sequence ID" value="NZ_OBQK01000006.1"/>
</dbReference>
<dbReference type="Pfam" id="PF13349">
    <property type="entry name" value="DUF4097"/>
    <property type="match status" value="1"/>
</dbReference>
<reference evidence="3" key="1">
    <citation type="submission" date="2017-08" db="EMBL/GenBank/DDBJ databases">
        <authorList>
            <person name="Varghese N."/>
            <person name="Submissions S."/>
        </authorList>
    </citation>
    <scope>NUCLEOTIDE SEQUENCE [LARGE SCALE GENOMIC DNA]</scope>
    <source>
        <strain evidence="3">USBA17B2</strain>
    </source>
</reference>
<proteinExistence type="predicted"/>
<keyword evidence="3" id="KW-1185">Reference proteome</keyword>
<sequence length="276" mass="27569">MDNTEMLPTTHALTGVRALVAHNHRGDVVVTHVPGDPGTAPGMVRLTPRHAGVDLSRATVEVVDGRLRVEVPRIDDGGHGFTLGPISLGGGTAVHVEIEVPAGVAVEATTKLGDVLVQGTGGSTTVRTGAGEVRVERCLTVRAATGAGNLTVGACTGGSATTGTGEVVVDSSEGELHVRAGAGDVRVNASSGGAVSAATGAGDIRVELLSGSAECRSGAGDVTVVVPRGEPVWLDLSAGLGTVRRDVEPVGAPADGQAYLSVKARTGLGDVTVRHP</sequence>
<dbReference type="InterPro" id="IPR025164">
    <property type="entry name" value="Toastrack_DUF4097"/>
</dbReference>
<dbReference type="Gene3D" id="2.160.20.120">
    <property type="match status" value="1"/>
</dbReference>
<dbReference type="Proteomes" id="UP000219688">
    <property type="component" value="Unassembled WGS sequence"/>
</dbReference>
<dbReference type="AlphaFoldDB" id="A0A285VQM2"/>
<feature type="domain" description="DUF4097" evidence="1">
    <location>
        <begin position="63"/>
        <end position="247"/>
    </location>
</feature>
<evidence type="ECO:0000259" key="1">
    <source>
        <dbReference type="Pfam" id="PF13349"/>
    </source>
</evidence>